<dbReference type="GO" id="GO:0046464">
    <property type="term" value="P:acylglycerol catabolic process"/>
    <property type="evidence" value="ECO:0007669"/>
    <property type="project" value="TreeGrafter"/>
</dbReference>
<evidence type="ECO:0000259" key="1">
    <source>
        <dbReference type="Pfam" id="PF00561"/>
    </source>
</evidence>
<dbReference type="PANTHER" id="PTHR43798">
    <property type="entry name" value="MONOACYLGLYCEROL LIPASE"/>
    <property type="match status" value="1"/>
</dbReference>
<dbReference type="InterPro" id="IPR050266">
    <property type="entry name" value="AB_hydrolase_sf"/>
</dbReference>
<dbReference type="Proteomes" id="UP000245206">
    <property type="component" value="Unassembled WGS sequence"/>
</dbReference>
<keyword evidence="3" id="KW-1185">Reference proteome</keyword>
<protein>
    <submittedName>
        <fullName evidence="2">Hydrolase</fullName>
    </submittedName>
</protein>
<dbReference type="PANTHER" id="PTHR43798:SF33">
    <property type="entry name" value="HYDROLASE, PUTATIVE (AFU_ORTHOLOGUE AFUA_2G14860)-RELATED"/>
    <property type="match status" value="1"/>
</dbReference>
<dbReference type="SUPFAM" id="SSF53474">
    <property type="entry name" value="alpha/beta-Hydrolases"/>
    <property type="match status" value="1"/>
</dbReference>
<dbReference type="OrthoDB" id="9773293at2"/>
<name>A0A2P2DDZ5_9LEPT</name>
<dbReference type="AlphaFoldDB" id="A0A2P2DDZ5"/>
<evidence type="ECO:0000313" key="2">
    <source>
        <dbReference type="EMBL" id="GBF42852.1"/>
    </source>
</evidence>
<proteinExistence type="predicted"/>
<dbReference type="EMBL" id="BFAZ01000009">
    <property type="protein sequence ID" value="GBF42852.1"/>
    <property type="molecule type" value="Genomic_DNA"/>
</dbReference>
<dbReference type="Pfam" id="PF00561">
    <property type="entry name" value="Abhydrolase_1"/>
    <property type="match status" value="1"/>
</dbReference>
<dbReference type="InterPro" id="IPR029058">
    <property type="entry name" value="AB_hydrolase_fold"/>
</dbReference>
<comment type="caution">
    <text evidence="2">The sequence shown here is derived from an EMBL/GenBank/DDBJ whole genome shotgun (WGS) entry which is preliminary data.</text>
</comment>
<sequence length="302" mass="34919">MKGKFINASALKEFGKFFDYKGNSIFYGTLGEGEPLLLLHGYPFNSYDWNWVMEDLSKHYQLVFIDLLGMGFSDKPQNHTYSFEEYVDLINTLIKKLNIKKIRILAHDLAVSIVEEMLGNIDSLDFEILSVAFMNGGLFTDVYKPRMIQRLLSQTPDAIGKYLSKKIKRNSIENSLKKMFGPETGPNSDLLNEYWNILNYNQGKDIAYLIGRLVFDKVKYQKQWIKTLKNTQIPFCYICGPFDPNSGTHMAERFKKEYPFASVYFLSSKIGHWPQVEAPKEVISALMLFQHELNANNKLKVK</sequence>
<reference evidence="3" key="1">
    <citation type="journal article" date="2019" name="Microbiol. Immunol.">
        <title>Molecular and phenotypic characterization of Leptospira johnsonii sp. nov., Leptospira ellinghausenii sp. nov. and Leptospira ryugenii sp. nov. isolated from soil and water in Japan.</title>
        <authorList>
            <person name="Masuzawa T."/>
            <person name="Saito M."/>
            <person name="Nakao R."/>
            <person name="Nikaido Y."/>
            <person name="Matsumoto M."/>
            <person name="Ogawa M."/>
            <person name="Yokoyama M."/>
            <person name="Hidaka Y."/>
            <person name="Tomita J."/>
            <person name="Sakakibara K."/>
            <person name="Suzuki K."/>
            <person name="Yasuda S."/>
            <person name="Sato H."/>
            <person name="Yamaguchi M."/>
            <person name="Yoshida S.I."/>
            <person name="Koizumi N."/>
            <person name="Kawamura Y."/>
        </authorList>
    </citation>
    <scope>NUCLEOTIDE SEQUENCE [LARGE SCALE GENOMIC DNA]</scope>
    <source>
        <strain evidence="3">E18</strain>
    </source>
</reference>
<dbReference type="InterPro" id="IPR000073">
    <property type="entry name" value="AB_hydrolase_1"/>
</dbReference>
<accession>A0A2P2DDZ5</accession>
<dbReference type="Gene3D" id="3.40.50.1820">
    <property type="entry name" value="alpha/beta hydrolase"/>
    <property type="match status" value="1"/>
</dbReference>
<dbReference type="GO" id="GO:0047372">
    <property type="term" value="F:monoacylglycerol lipase activity"/>
    <property type="evidence" value="ECO:0007669"/>
    <property type="project" value="TreeGrafter"/>
</dbReference>
<gene>
    <name evidence="2" type="ORF">LPTSP2_21440</name>
</gene>
<organism evidence="2 3">
    <name type="scientific">Leptospira ellinghausenii</name>
    <dbReference type="NCBI Taxonomy" id="1917822"/>
    <lineage>
        <taxon>Bacteria</taxon>
        <taxon>Pseudomonadati</taxon>
        <taxon>Spirochaetota</taxon>
        <taxon>Spirochaetia</taxon>
        <taxon>Leptospirales</taxon>
        <taxon>Leptospiraceae</taxon>
        <taxon>Leptospira</taxon>
    </lineage>
</organism>
<dbReference type="GO" id="GO:0016020">
    <property type="term" value="C:membrane"/>
    <property type="evidence" value="ECO:0007669"/>
    <property type="project" value="TreeGrafter"/>
</dbReference>
<feature type="domain" description="AB hydrolase-1" evidence="1">
    <location>
        <begin position="35"/>
        <end position="279"/>
    </location>
</feature>
<evidence type="ECO:0000313" key="3">
    <source>
        <dbReference type="Proteomes" id="UP000245206"/>
    </source>
</evidence>
<keyword evidence="2" id="KW-0378">Hydrolase</keyword>
<dbReference type="RefSeq" id="WP_108959883.1">
    <property type="nucleotide sequence ID" value="NZ_BFAZ01000009.1"/>
</dbReference>